<protein>
    <submittedName>
        <fullName evidence="1">Glycoside hydrolase family 75 protein</fullName>
    </submittedName>
</protein>
<organism evidence="1 2">
    <name type="scientific">Streptomyces pratisoli</name>
    <dbReference type="NCBI Taxonomy" id="3139917"/>
    <lineage>
        <taxon>Bacteria</taxon>
        <taxon>Bacillati</taxon>
        <taxon>Actinomycetota</taxon>
        <taxon>Actinomycetes</taxon>
        <taxon>Kitasatosporales</taxon>
        <taxon>Streptomycetaceae</taxon>
        <taxon>Streptomyces</taxon>
    </lineage>
</organism>
<reference evidence="1" key="1">
    <citation type="submission" date="2024-03" db="EMBL/GenBank/DDBJ databases">
        <title>Novel Streptomyces species of biotechnological and ecological value are a feature of Machair soil.</title>
        <authorList>
            <person name="Prole J.R."/>
            <person name="Goodfellow M."/>
            <person name="Allenby N."/>
            <person name="Ward A.C."/>
        </authorList>
    </citation>
    <scope>NUCLEOTIDE SEQUENCE</scope>
    <source>
        <strain evidence="1">MS1.AVA.4</strain>
    </source>
</reference>
<keyword evidence="1" id="KW-0378">Hydrolase</keyword>
<accession>A0ACC6QAH6</accession>
<evidence type="ECO:0000313" key="2">
    <source>
        <dbReference type="Proteomes" id="UP001375539"/>
    </source>
</evidence>
<comment type="caution">
    <text evidence="1">The sequence shown here is derived from an EMBL/GenBank/DDBJ whole genome shotgun (WGS) entry which is preliminary data.</text>
</comment>
<name>A0ACC6QAH6_9ACTN</name>
<dbReference type="Proteomes" id="UP001375539">
    <property type="component" value="Unassembled WGS sequence"/>
</dbReference>
<sequence>MPPYLKAVAVCGAALLTATALPATTSRAYAEGSVTARELLAEVSSCSRISDGFYQTDADEDESVAVCGTREAVFWKADMDIDCDGWPSEECNSDTDPYFQPETAYADSVGDPLDSAELPFIVVPAASSLWDYNESGIRGGSVAAVIYRNRVMYGVVGDAGPSELIGEASYAMADALGIDPDPHEGGASSGVTYIVFRDSKASPIESHRAASTIGDRLARKFVGRS</sequence>
<evidence type="ECO:0000313" key="1">
    <source>
        <dbReference type="EMBL" id="MEJ8655295.1"/>
    </source>
</evidence>
<keyword evidence="2" id="KW-1185">Reference proteome</keyword>
<gene>
    <name evidence="1" type="ORF">WKI58_01930</name>
</gene>
<dbReference type="EMBL" id="JBBKAI010000002">
    <property type="protein sequence ID" value="MEJ8655295.1"/>
    <property type="molecule type" value="Genomic_DNA"/>
</dbReference>
<proteinExistence type="predicted"/>